<dbReference type="GO" id="GO:0005886">
    <property type="term" value="C:plasma membrane"/>
    <property type="evidence" value="ECO:0007669"/>
    <property type="project" value="TreeGrafter"/>
</dbReference>
<feature type="transmembrane region" description="Helical" evidence="6">
    <location>
        <begin position="261"/>
        <end position="284"/>
    </location>
</feature>
<keyword evidence="2" id="KW-0813">Transport</keyword>
<keyword evidence="5 6" id="KW-0472">Membrane</keyword>
<feature type="transmembrane region" description="Helical" evidence="6">
    <location>
        <begin position="408"/>
        <end position="428"/>
    </location>
</feature>
<evidence type="ECO:0000313" key="7">
    <source>
        <dbReference type="EMBL" id="CUR58403.1"/>
    </source>
</evidence>
<gene>
    <name evidence="7" type="primary">mntH</name>
    <name evidence="7" type="ORF">NOCA250038</name>
</gene>
<dbReference type="GO" id="GO:0015086">
    <property type="term" value="F:cadmium ion transmembrane transporter activity"/>
    <property type="evidence" value="ECO:0007669"/>
    <property type="project" value="TreeGrafter"/>
</dbReference>
<evidence type="ECO:0000256" key="2">
    <source>
        <dbReference type="ARBA" id="ARBA00022448"/>
    </source>
</evidence>
<dbReference type="PANTHER" id="PTHR11706">
    <property type="entry name" value="SOLUTE CARRIER PROTEIN FAMILY 11 MEMBER"/>
    <property type="match status" value="1"/>
</dbReference>
<feature type="transmembrane region" description="Helical" evidence="6">
    <location>
        <begin position="207"/>
        <end position="225"/>
    </location>
</feature>
<keyword evidence="3 6" id="KW-0812">Transmembrane</keyword>
<feature type="transmembrane region" description="Helical" evidence="6">
    <location>
        <begin position="304"/>
        <end position="324"/>
    </location>
</feature>
<feature type="transmembrane region" description="Helical" evidence="6">
    <location>
        <begin position="167"/>
        <end position="187"/>
    </location>
</feature>
<dbReference type="InterPro" id="IPR001046">
    <property type="entry name" value="NRAMP_fam"/>
</dbReference>
<feature type="transmembrane region" description="Helical" evidence="6">
    <location>
        <begin position="130"/>
        <end position="155"/>
    </location>
</feature>
<dbReference type="EMBL" id="CZKA01000045">
    <property type="protein sequence ID" value="CUR58403.1"/>
    <property type="molecule type" value="Genomic_DNA"/>
</dbReference>
<evidence type="ECO:0000256" key="5">
    <source>
        <dbReference type="ARBA" id="ARBA00023136"/>
    </source>
</evidence>
<name>A0A2P2C8V3_9ZZZZ</name>
<proteinExistence type="predicted"/>
<evidence type="ECO:0000256" key="3">
    <source>
        <dbReference type="ARBA" id="ARBA00022692"/>
    </source>
</evidence>
<sequence length="430" mass="44771">MAASSVSDSTASLKADRVPARRPIEGRRALAALGPAFVAAIAYVDPGNFATNFESGSAFGYQLLWVVVAANLMAMLIQAQTAKLGAATGRDLATLCRERLPRPVTWGLWMQAEIVAIATDLAEIVGGAVALYLLFGVPLPVGGLITAGVAFGLLAAQSRGHRPFETVITGLLLVIALGFLYDLMIAGVDPSAAAAGLVPTFSGSESVLLASGILGATVMPHVIYVHSALTPRRYGALGLDADGVADQATRRRVWWMQRWDVVLAMGLAGVVNVAMLIIAAQLFAGQEIDGLEGVYEGLQHVAGNGAAIAFGLALLASGLAASAVGTYSGQVVMAGFLRRRIPLFVRRAFTVAPALAVLFVGFDPTEALVWSQVVLSFGIPFALIPLVWLTASRAVMGDWVSHRATTGVLAAVAAVIVALNAYLLVLMVRG</sequence>
<evidence type="ECO:0000256" key="4">
    <source>
        <dbReference type="ARBA" id="ARBA00022989"/>
    </source>
</evidence>
<dbReference type="PANTHER" id="PTHR11706:SF33">
    <property type="entry name" value="NATURAL RESISTANCE-ASSOCIATED MACROPHAGE PROTEIN 2"/>
    <property type="match status" value="1"/>
</dbReference>
<keyword evidence="4 6" id="KW-1133">Transmembrane helix</keyword>
<feature type="transmembrane region" description="Helical" evidence="6">
    <location>
        <begin position="344"/>
        <end position="362"/>
    </location>
</feature>
<evidence type="ECO:0000256" key="1">
    <source>
        <dbReference type="ARBA" id="ARBA00004141"/>
    </source>
</evidence>
<feature type="transmembrane region" description="Helical" evidence="6">
    <location>
        <begin position="368"/>
        <end position="388"/>
    </location>
</feature>
<dbReference type="NCBIfam" id="NF001923">
    <property type="entry name" value="PRK00701.1"/>
    <property type="match status" value="1"/>
</dbReference>
<dbReference type="AlphaFoldDB" id="A0A2P2C8V3"/>
<dbReference type="PRINTS" id="PR00447">
    <property type="entry name" value="NATRESASSCMP"/>
</dbReference>
<feature type="transmembrane region" description="Helical" evidence="6">
    <location>
        <begin position="58"/>
        <end position="79"/>
    </location>
</feature>
<dbReference type="GO" id="GO:0005384">
    <property type="term" value="F:manganese ion transmembrane transporter activity"/>
    <property type="evidence" value="ECO:0007669"/>
    <property type="project" value="TreeGrafter"/>
</dbReference>
<dbReference type="NCBIfam" id="TIGR01197">
    <property type="entry name" value="nramp"/>
    <property type="match status" value="1"/>
</dbReference>
<dbReference type="NCBIfam" id="NF037982">
    <property type="entry name" value="Nramp_1"/>
    <property type="match status" value="1"/>
</dbReference>
<dbReference type="Pfam" id="PF01566">
    <property type="entry name" value="Nramp"/>
    <property type="match status" value="1"/>
</dbReference>
<reference evidence="7" key="1">
    <citation type="submission" date="2015-08" db="EMBL/GenBank/DDBJ databases">
        <authorList>
            <person name="Babu N.S."/>
            <person name="Beckwith C.J."/>
            <person name="Beseler K.G."/>
            <person name="Brison A."/>
            <person name="Carone J.V."/>
            <person name="Caskin T.P."/>
            <person name="Diamond M."/>
            <person name="Durham M.E."/>
            <person name="Foxe J.M."/>
            <person name="Go M."/>
            <person name="Henderson B.A."/>
            <person name="Jones I.B."/>
            <person name="McGettigan J.A."/>
            <person name="Micheletti S.J."/>
            <person name="Nasrallah M.E."/>
            <person name="Ortiz D."/>
            <person name="Piller C.R."/>
            <person name="Privatt S.R."/>
            <person name="Schneider S.L."/>
            <person name="Sharp S."/>
            <person name="Smith T.C."/>
            <person name="Stanton J.D."/>
            <person name="Ullery H.E."/>
            <person name="Wilson R.J."/>
            <person name="Serrano M.G."/>
            <person name="Buck G."/>
            <person name="Lee V."/>
            <person name="Wang Y."/>
            <person name="Carvalho R."/>
            <person name="Voegtly L."/>
            <person name="Shi R."/>
            <person name="Duckworth R."/>
            <person name="Johnson A."/>
            <person name="Loviza R."/>
            <person name="Walstead R."/>
            <person name="Shah Z."/>
            <person name="Kiflezghi M."/>
            <person name="Wade K."/>
            <person name="Ball S.L."/>
            <person name="Bradley K.W."/>
            <person name="Asai D.J."/>
            <person name="Bowman C.A."/>
            <person name="Russell D.A."/>
            <person name="Pope W.H."/>
            <person name="Jacobs-Sera D."/>
            <person name="Hendrix R.W."/>
            <person name="Hatfull G.F."/>
        </authorList>
    </citation>
    <scope>NUCLEOTIDE SEQUENCE</scope>
</reference>
<dbReference type="GO" id="GO:0034755">
    <property type="term" value="P:iron ion transmembrane transport"/>
    <property type="evidence" value="ECO:0007669"/>
    <property type="project" value="TreeGrafter"/>
</dbReference>
<comment type="subcellular location">
    <subcellularLocation>
        <location evidence="1">Membrane</location>
        <topology evidence="1">Multi-pass membrane protein</topology>
    </subcellularLocation>
</comment>
<organism evidence="7">
    <name type="scientific">metagenome</name>
    <dbReference type="NCBI Taxonomy" id="256318"/>
    <lineage>
        <taxon>unclassified sequences</taxon>
        <taxon>metagenomes</taxon>
    </lineage>
</organism>
<protein>
    <submittedName>
        <fullName evidence="7">Manganese transport protein mntH</fullName>
    </submittedName>
</protein>
<accession>A0A2P2C8V3</accession>
<evidence type="ECO:0000256" key="6">
    <source>
        <dbReference type="SAM" id="Phobius"/>
    </source>
</evidence>